<keyword evidence="1" id="KW-1133">Transmembrane helix</keyword>
<feature type="transmembrane region" description="Helical" evidence="1">
    <location>
        <begin position="151"/>
        <end position="171"/>
    </location>
</feature>
<keyword evidence="3" id="KW-1185">Reference proteome</keyword>
<dbReference type="EMBL" id="BMNC01000020">
    <property type="protein sequence ID" value="GGN24343.1"/>
    <property type="molecule type" value="Genomic_DNA"/>
</dbReference>
<keyword evidence="1" id="KW-0472">Membrane</keyword>
<feature type="transmembrane region" description="Helical" evidence="1">
    <location>
        <begin position="71"/>
        <end position="92"/>
    </location>
</feature>
<gene>
    <name evidence="2" type="ORF">GCM10011609_77790</name>
</gene>
<evidence type="ECO:0000256" key="1">
    <source>
        <dbReference type="SAM" id="Phobius"/>
    </source>
</evidence>
<name>A0ABQ2ISI0_9PSEU</name>
<accession>A0ABQ2ISI0</accession>
<protein>
    <submittedName>
        <fullName evidence="2">Uncharacterized protein</fullName>
    </submittedName>
</protein>
<comment type="caution">
    <text evidence="2">The sequence shown here is derived from an EMBL/GenBank/DDBJ whole genome shotgun (WGS) entry which is preliminary data.</text>
</comment>
<evidence type="ECO:0000313" key="2">
    <source>
        <dbReference type="EMBL" id="GGN24343.1"/>
    </source>
</evidence>
<reference evidence="3" key="1">
    <citation type="journal article" date="2019" name="Int. J. Syst. Evol. Microbiol.">
        <title>The Global Catalogue of Microorganisms (GCM) 10K type strain sequencing project: providing services to taxonomists for standard genome sequencing and annotation.</title>
        <authorList>
            <consortium name="The Broad Institute Genomics Platform"/>
            <consortium name="The Broad Institute Genome Sequencing Center for Infectious Disease"/>
            <person name="Wu L."/>
            <person name="Ma J."/>
        </authorList>
    </citation>
    <scope>NUCLEOTIDE SEQUENCE [LARGE SCALE GENOMIC DNA]</scope>
    <source>
        <strain evidence="3">CGMCC 4.7319</strain>
    </source>
</reference>
<keyword evidence="1" id="KW-0812">Transmembrane</keyword>
<evidence type="ECO:0000313" key="3">
    <source>
        <dbReference type="Proteomes" id="UP000597656"/>
    </source>
</evidence>
<proteinExistence type="predicted"/>
<sequence>MAWYQLPNDTGGDVTSDPHQFDHSVRDGIFDGSADDVHDLDHGYRGFQPFPHSSGRSGYHDVSGAPVWVKVLLWTGALLAIAGMGVLFLGFVTSFDGPDPSTTRLTPAFPTADLPPDFPVEALPPEFQTPTVRAFPTQGQHPAPSVGGPNLGLGFGLFFAGFLLSAIAALGHSTSTRR</sequence>
<dbReference type="Proteomes" id="UP000597656">
    <property type="component" value="Unassembled WGS sequence"/>
</dbReference>
<organism evidence="2 3">
    <name type="scientific">Lentzea pudingi</name>
    <dbReference type="NCBI Taxonomy" id="1789439"/>
    <lineage>
        <taxon>Bacteria</taxon>
        <taxon>Bacillati</taxon>
        <taxon>Actinomycetota</taxon>
        <taxon>Actinomycetes</taxon>
        <taxon>Pseudonocardiales</taxon>
        <taxon>Pseudonocardiaceae</taxon>
        <taxon>Lentzea</taxon>
    </lineage>
</organism>